<protein>
    <submittedName>
        <fullName evidence="3">Uncharacterized protein</fullName>
    </submittedName>
</protein>
<keyword evidence="1" id="KW-0472">Membrane</keyword>
<organism evidence="3 4">
    <name type="scientific">Aphanomyces astaci</name>
    <name type="common">Crayfish plague agent</name>
    <dbReference type="NCBI Taxonomy" id="112090"/>
    <lineage>
        <taxon>Eukaryota</taxon>
        <taxon>Sar</taxon>
        <taxon>Stramenopiles</taxon>
        <taxon>Oomycota</taxon>
        <taxon>Saprolegniomycetes</taxon>
        <taxon>Saprolegniales</taxon>
        <taxon>Verrucalvaceae</taxon>
        <taxon>Aphanomyces</taxon>
    </lineage>
</organism>
<keyword evidence="1" id="KW-1133">Transmembrane helix</keyword>
<dbReference type="CDD" id="cd00257">
    <property type="entry name" value="beta-trefoil_FSCN-like"/>
    <property type="match status" value="2"/>
</dbReference>
<dbReference type="Proteomes" id="UP000283543">
    <property type="component" value="Unassembled WGS sequence"/>
</dbReference>
<dbReference type="EMBL" id="QUTB01003636">
    <property type="protein sequence ID" value="RHY66866.1"/>
    <property type="molecule type" value="Genomic_DNA"/>
</dbReference>
<name>A0A418C770_APHAT</name>
<evidence type="ECO:0000313" key="3">
    <source>
        <dbReference type="EMBL" id="RHY66866.1"/>
    </source>
</evidence>
<reference evidence="3 4" key="1">
    <citation type="submission" date="2018-08" db="EMBL/GenBank/DDBJ databases">
        <title>Aphanomyces genome sequencing and annotation.</title>
        <authorList>
            <person name="Minardi D."/>
            <person name="Oidtmann B."/>
            <person name="Van Der Giezen M."/>
            <person name="Studholme D.J."/>
        </authorList>
    </citation>
    <scope>NUCLEOTIDE SEQUENCE [LARGE SCALE GENOMIC DNA]</scope>
    <source>
        <strain evidence="3 4">Si</strain>
    </source>
</reference>
<gene>
    <name evidence="3" type="ORF">DYB34_012304</name>
</gene>
<accession>A0A418C770</accession>
<keyword evidence="1" id="KW-0812">Transmembrane</keyword>
<dbReference type="VEuPathDB" id="FungiDB:H257_11142"/>
<evidence type="ECO:0000313" key="4">
    <source>
        <dbReference type="Proteomes" id="UP000283543"/>
    </source>
</evidence>
<evidence type="ECO:0000256" key="1">
    <source>
        <dbReference type="SAM" id="Phobius"/>
    </source>
</evidence>
<comment type="caution">
    <text evidence="3">The sequence shown here is derived from an EMBL/GenBank/DDBJ whole genome shotgun (WGS) entry which is preliminary data.</text>
</comment>
<feature type="chain" id="PRO_5019494940" evidence="2">
    <location>
        <begin position="19"/>
        <end position="760"/>
    </location>
</feature>
<feature type="transmembrane region" description="Helical" evidence="1">
    <location>
        <begin position="724"/>
        <end position="744"/>
    </location>
</feature>
<dbReference type="AlphaFoldDB" id="A0A418C770"/>
<keyword evidence="2" id="KW-0732">Signal</keyword>
<dbReference type="Gene3D" id="2.80.10.50">
    <property type="match status" value="2"/>
</dbReference>
<feature type="signal peptide" evidence="2">
    <location>
        <begin position="1"/>
        <end position="18"/>
    </location>
</feature>
<evidence type="ECO:0000256" key="2">
    <source>
        <dbReference type="SAM" id="SignalP"/>
    </source>
</evidence>
<sequence>MRSLTVLAASLLAQVSKATVEWKCLDKSFNFESPVAVDENGDIQCWSNSGYDCYAAPGGGGCASTIAMGAPMKKMVCGCDIMSKFGNPGYDQGPNSVCNFAQAPLNAHPPTPNCPTKAPAKATCDFEHNDVITIQSHIAGTYLIRDPAGKLVGDQFQPIFHPSYGFQPPPTEWTVVDVGNGRFAFKSDLGTFLSKDPARTNAFLVGGTDATSLNVQFRCQPLAGDLFALLTTTDHVLSRVDLYTDTLVTTDTVDVTNVLAQFKATIVQKNPCNFKDGDSFAMQGDTGKFVGAYAGYINDPKVAWDAVLYPEAGGGAPRWTVENVPNSDRKLAFKNENGAYLGRCTDCAGGATSPHEAFAMSVEDVHKSPQVQWTCEPAGVGGQIALKSDVNLYLSRCVGCVPLKAGKTADALVLKETYWRNWLRTAQFSMVREFVPVWKCLEDADATLGLWANSPMSLDANGDVQCWSNNGRECYVPPEGCKATITSGAKPLSKMVCGCDILSKFGNTGYDQGPRSFCNFAQKALNASPPNLPCTPPSAVCTFKDGDVVGLQADTGEFVGRCNGCLRKPRTTWDVILLGPLSYSTKWTVRNIPHTGKITLVLDTGAYLGRCHGCAGGATLPDQAFAVPPSGINYLVDPNVQWACEEAGPDNRIALKGDMGTYLSRCHGCVPIIGGVPDAMFMHARDWRSNGPAQFTLHRLPSTPPMMLAVKSSHDNSVESVNEASVAGTVMIVAGCVGVVVAAMTTHRRRRVRRQGFVRV</sequence>
<proteinExistence type="predicted"/>